<sequence>MSVFFSIITPTYNRKKELEVLFESLNRQVGVSFEWVIIDDGSIDDTKEWVNKFVNNNNLYEIRYFYQENQGKNSAVNKGIQIARGEYIAIIDSDDYLYDNALACVKNYLDQDFFILNKELIGISGVKVDNEMTPVSFVSDRNMTVMSHYDWFYNERRLGDRIDFYKASVLKANIINHFPKEKFVTEDALWLDLKGKKLFINDRLLVVKYMDDGLSSRYASLLKQNPFGSAYYYYVLLINSNNTLIKCKASILIIYYAVLTIIKNNNIFIGSLSILISPIICLLKSFRK</sequence>
<dbReference type="EMBL" id="JX975348">
    <property type="protein sequence ID" value="AFW04889.1"/>
    <property type="molecule type" value="Genomic_DNA"/>
</dbReference>
<dbReference type="GO" id="GO:0016758">
    <property type="term" value="F:hexosyltransferase activity"/>
    <property type="evidence" value="ECO:0007669"/>
    <property type="project" value="UniProtKB-ARBA"/>
</dbReference>
<name>U3GKA7_SALER</name>
<accession>U3GKA7</accession>
<dbReference type="InterPro" id="IPR001173">
    <property type="entry name" value="Glyco_trans_2-like"/>
</dbReference>
<dbReference type="Pfam" id="PF00535">
    <property type="entry name" value="Glycos_transf_2"/>
    <property type="match status" value="1"/>
</dbReference>
<dbReference type="PANTHER" id="PTHR22916:SF3">
    <property type="entry name" value="UDP-GLCNAC:BETAGAL BETA-1,3-N-ACETYLGLUCOSAMINYLTRANSFERASE-LIKE PROTEIN 1"/>
    <property type="match status" value="1"/>
</dbReference>
<organism evidence="2">
    <name type="scientific">Salmonella enterica</name>
    <name type="common">Salmonella choleraesuis</name>
    <dbReference type="NCBI Taxonomy" id="28901"/>
    <lineage>
        <taxon>Bacteria</taxon>
        <taxon>Pseudomonadati</taxon>
        <taxon>Pseudomonadota</taxon>
        <taxon>Gammaproteobacteria</taxon>
        <taxon>Enterobacterales</taxon>
        <taxon>Enterobacteriaceae</taxon>
        <taxon>Salmonella</taxon>
    </lineage>
</organism>
<evidence type="ECO:0000259" key="1">
    <source>
        <dbReference type="Pfam" id="PF00535"/>
    </source>
</evidence>
<feature type="domain" description="Glycosyltransferase 2-like" evidence="1">
    <location>
        <begin position="6"/>
        <end position="112"/>
    </location>
</feature>
<evidence type="ECO:0000313" key="2">
    <source>
        <dbReference type="EMBL" id="AFW04889.1"/>
    </source>
</evidence>
<reference evidence="2" key="1">
    <citation type="journal article" date="2013" name="FEMS Microbiol. Rev.">
        <title>Structural diversity in Salmonella O antigens and its genetic basis.</title>
        <authorList>
            <person name="Liu B."/>
            <person name="Knirel Y.A."/>
            <person name="Feng L."/>
            <person name="Perepelov A.V."/>
            <person name="Senchenkova S.N."/>
            <person name="Reeves P.R."/>
            <person name="Wang L."/>
        </authorList>
    </citation>
    <scope>NUCLEOTIDE SEQUENCE</scope>
    <source>
        <strain evidence="2">G1456</strain>
    </source>
</reference>
<dbReference type="CDD" id="cd00761">
    <property type="entry name" value="Glyco_tranf_GTA_type"/>
    <property type="match status" value="1"/>
</dbReference>
<gene>
    <name evidence="2" type="primary">wdbK</name>
</gene>
<dbReference type="SUPFAM" id="SSF53448">
    <property type="entry name" value="Nucleotide-diphospho-sugar transferases"/>
    <property type="match status" value="1"/>
</dbReference>
<dbReference type="InterPro" id="IPR029044">
    <property type="entry name" value="Nucleotide-diphossugar_trans"/>
</dbReference>
<dbReference type="PANTHER" id="PTHR22916">
    <property type="entry name" value="GLYCOSYLTRANSFERASE"/>
    <property type="match status" value="1"/>
</dbReference>
<proteinExistence type="predicted"/>
<dbReference type="AlphaFoldDB" id="U3GKA7"/>
<keyword evidence="2" id="KW-0808">Transferase</keyword>
<protein>
    <submittedName>
        <fullName evidence="2">Glycosyltransferase</fullName>
    </submittedName>
</protein>
<dbReference type="Gene3D" id="3.90.550.10">
    <property type="entry name" value="Spore Coat Polysaccharide Biosynthesis Protein SpsA, Chain A"/>
    <property type="match status" value="1"/>
</dbReference>